<dbReference type="Proteomes" id="UP000324800">
    <property type="component" value="Unassembled WGS sequence"/>
</dbReference>
<organism evidence="2 3">
    <name type="scientific">Streblomastix strix</name>
    <dbReference type="NCBI Taxonomy" id="222440"/>
    <lineage>
        <taxon>Eukaryota</taxon>
        <taxon>Metamonada</taxon>
        <taxon>Preaxostyla</taxon>
        <taxon>Oxymonadida</taxon>
        <taxon>Streblomastigidae</taxon>
        <taxon>Streblomastix</taxon>
    </lineage>
</organism>
<proteinExistence type="predicted"/>
<dbReference type="AlphaFoldDB" id="A0A5J4V7Q4"/>
<name>A0A5J4V7Q4_9EUKA</name>
<dbReference type="EMBL" id="SNRW01008985">
    <property type="protein sequence ID" value="KAA6378688.1"/>
    <property type="molecule type" value="Genomic_DNA"/>
</dbReference>
<evidence type="ECO:0000256" key="1">
    <source>
        <dbReference type="SAM" id="MobiDB-lite"/>
    </source>
</evidence>
<protein>
    <submittedName>
        <fullName evidence="2">Uncharacterized protein</fullName>
    </submittedName>
</protein>
<gene>
    <name evidence="2" type="ORF">EZS28_025786</name>
</gene>
<sequence>MIKKKMEVKLLLDVKIIELNQNSIVASIINEMMIKKDEVRITRECITIKVVVIIIMDKLMAKTISVNVLTVEALEADVGPNQGGVLIYAIFISNASFIQVNLKWSYLYLINTDYSDVQMSEMALKLEFREDYPVPCVYLFVDRENCAVDVVGFSINTLLICAEGRFKCELEEDDDQDDFEEEVDVSDQEDE</sequence>
<feature type="region of interest" description="Disordered" evidence="1">
    <location>
        <begin position="172"/>
        <end position="191"/>
    </location>
</feature>
<reference evidence="2 3" key="1">
    <citation type="submission" date="2019-03" db="EMBL/GenBank/DDBJ databases">
        <title>Single cell metagenomics reveals metabolic interactions within the superorganism composed of flagellate Streblomastix strix and complex community of Bacteroidetes bacteria on its surface.</title>
        <authorList>
            <person name="Treitli S.C."/>
            <person name="Kolisko M."/>
            <person name="Husnik F."/>
            <person name="Keeling P."/>
            <person name="Hampl V."/>
        </authorList>
    </citation>
    <scope>NUCLEOTIDE SEQUENCE [LARGE SCALE GENOMIC DNA]</scope>
    <source>
        <strain evidence="2">ST1C</strain>
    </source>
</reference>
<evidence type="ECO:0000313" key="3">
    <source>
        <dbReference type="Proteomes" id="UP000324800"/>
    </source>
</evidence>
<evidence type="ECO:0000313" key="2">
    <source>
        <dbReference type="EMBL" id="KAA6378688.1"/>
    </source>
</evidence>
<accession>A0A5J4V7Q4</accession>
<comment type="caution">
    <text evidence="2">The sequence shown here is derived from an EMBL/GenBank/DDBJ whole genome shotgun (WGS) entry which is preliminary data.</text>
</comment>